<gene>
    <name evidence="3" type="ORF">E4U02_02095</name>
</gene>
<dbReference type="PANTHER" id="PTHR23416">
    <property type="entry name" value="SIALIC ACID SYNTHASE-RELATED"/>
    <property type="match status" value="1"/>
</dbReference>
<comment type="similarity">
    <text evidence="1">Belongs to the transferase hexapeptide repeat family.</text>
</comment>
<keyword evidence="4" id="KW-1185">Reference proteome</keyword>
<organism evidence="3 4">
    <name type="scientific">Microbacterium paludicola</name>
    <dbReference type="NCBI Taxonomy" id="300019"/>
    <lineage>
        <taxon>Bacteria</taxon>
        <taxon>Bacillati</taxon>
        <taxon>Actinomycetota</taxon>
        <taxon>Actinomycetes</taxon>
        <taxon>Micrococcales</taxon>
        <taxon>Microbacteriaceae</taxon>
        <taxon>Microbacterium</taxon>
    </lineage>
</organism>
<dbReference type="GO" id="GO:0008374">
    <property type="term" value="F:O-acyltransferase activity"/>
    <property type="evidence" value="ECO:0007669"/>
    <property type="project" value="TreeGrafter"/>
</dbReference>
<name>A0A4Y9FYK6_9MICO</name>
<reference evidence="3 4" key="1">
    <citation type="submission" date="2019-03" db="EMBL/GenBank/DDBJ databases">
        <title>Diversity of the mouse oral microbiome.</title>
        <authorList>
            <person name="Joseph S."/>
            <person name="Aduse-Opoku J."/>
            <person name="Curtis M."/>
            <person name="Wade W."/>
            <person name="Hashim A."/>
        </authorList>
    </citation>
    <scope>NUCLEOTIDE SEQUENCE [LARGE SCALE GENOMIC DNA]</scope>
    <source>
        <strain evidence="3 4">P1012</strain>
    </source>
</reference>
<protein>
    <submittedName>
        <fullName evidence="3">Transferase</fullName>
    </submittedName>
</protein>
<comment type="caution">
    <text evidence="3">The sequence shown here is derived from an EMBL/GenBank/DDBJ whole genome shotgun (WGS) entry which is preliminary data.</text>
</comment>
<accession>A0A4Y9FYK6</accession>
<evidence type="ECO:0000313" key="3">
    <source>
        <dbReference type="EMBL" id="TFU34453.1"/>
    </source>
</evidence>
<evidence type="ECO:0000256" key="2">
    <source>
        <dbReference type="ARBA" id="ARBA00022679"/>
    </source>
</evidence>
<dbReference type="Gene3D" id="2.160.10.10">
    <property type="entry name" value="Hexapeptide repeat proteins"/>
    <property type="match status" value="1"/>
</dbReference>
<dbReference type="PANTHER" id="PTHR23416:SF23">
    <property type="entry name" value="ACETYLTRANSFERASE C18B11.09C-RELATED"/>
    <property type="match status" value="1"/>
</dbReference>
<dbReference type="RefSeq" id="WP_135112646.1">
    <property type="nucleotide sequence ID" value="NZ_BAAANG010000002.1"/>
</dbReference>
<proteinExistence type="inferred from homology"/>
<dbReference type="OrthoDB" id="2643438at2"/>
<keyword evidence="2 3" id="KW-0808">Transferase</keyword>
<dbReference type="InterPro" id="IPR011004">
    <property type="entry name" value="Trimer_LpxA-like_sf"/>
</dbReference>
<dbReference type="InterPro" id="IPR001451">
    <property type="entry name" value="Hexapep"/>
</dbReference>
<dbReference type="InterPro" id="IPR051159">
    <property type="entry name" value="Hexapeptide_acetyltransf"/>
</dbReference>
<dbReference type="AlphaFoldDB" id="A0A4Y9FYK6"/>
<evidence type="ECO:0000313" key="4">
    <source>
        <dbReference type="Proteomes" id="UP000298358"/>
    </source>
</evidence>
<evidence type="ECO:0000256" key="1">
    <source>
        <dbReference type="ARBA" id="ARBA00007274"/>
    </source>
</evidence>
<dbReference type="SUPFAM" id="SSF51161">
    <property type="entry name" value="Trimeric LpxA-like enzymes"/>
    <property type="match status" value="1"/>
</dbReference>
<dbReference type="Proteomes" id="UP000298358">
    <property type="component" value="Unassembled WGS sequence"/>
</dbReference>
<dbReference type="EMBL" id="SPQB01000002">
    <property type="protein sequence ID" value="TFU34453.1"/>
    <property type="molecule type" value="Genomic_DNA"/>
</dbReference>
<dbReference type="Pfam" id="PF00132">
    <property type="entry name" value="Hexapep"/>
    <property type="match status" value="2"/>
</dbReference>
<sequence>MLSIADDAVVDPSVRLLHRDGDRDIAIGARTRIYRGGEILGPVRIGEDVFVNRDAYIRPGTVLGDRVNLGPFVRLITDTHEIGGHDRRAGEVRHDPIVVGAGTWIGAAVTVVAGVTIGAGCVIAAGAVVTSDVPDDTLVGGVPAAVIRRLR</sequence>